<comment type="similarity">
    <text evidence="1">Belongs to the short-chain dehydrogenases/reductases (SDR) family.</text>
</comment>
<dbReference type="GO" id="GO:0016020">
    <property type="term" value="C:membrane"/>
    <property type="evidence" value="ECO:0007669"/>
    <property type="project" value="TreeGrafter"/>
</dbReference>
<organism evidence="3 4">
    <name type="scientific">Phialocephala subalpina</name>
    <dbReference type="NCBI Taxonomy" id="576137"/>
    <lineage>
        <taxon>Eukaryota</taxon>
        <taxon>Fungi</taxon>
        <taxon>Dikarya</taxon>
        <taxon>Ascomycota</taxon>
        <taxon>Pezizomycotina</taxon>
        <taxon>Leotiomycetes</taxon>
        <taxon>Helotiales</taxon>
        <taxon>Mollisiaceae</taxon>
        <taxon>Phialocephala</taxon>
        <taxon>Phialocephala fortinii species complex</taxon>
    </lineage>
</organism>
<dbReference type="PANTHER" id="PTHR44196:SF1">
    <property type="entry name" value="DEHYDROGENASE_REDUCTASE SDR FAMILY MEMBER 7B"/>
    <property type="match status" value="1"/>
</dbReference>
<dbReference type="GO" id="GO:0016491">
    <property type="term" value="F:oxidoreductase activity"/>
    <property type="evidence" value="ECO:0007669"/>
    <property type="project" value="UniProtKB-KW"/>
</dbReference>
<dbReference type="EMBL" id="FJOG01000003">
    <property type="protein sequence ID" value="CZR53300.1"/>
    <property type="molecule type" value="Genomic_DNA"/>
</dbReference>
<dbReference type="InterPro" id="IPR002347">
    <property type="entry name" value="SDR_fam"/>
</dbReference>
<accession>A0A1L7WKL5</accession>
<evidence type="ECO:0000313" key="3">
    <source>
        <dbReference type="EMBL" id="CZR53300.1"/>
    </source>
</evidence>
<dbReference type="Pfam" id="PF00106">
    <property type="entry name" value="adh_short"/>
    <property type="match status" value="1"/>
</dbReference>
<name>A0A1L7WKL5_9HELO</name>
<evidence type="ECO:0000256" key="1">
    <source>
        <dbReference type="ARBA" id="ARBA00006484"/>
    </source>
</evidence>
<dbReference type="InterPro" id="IPR036291">
    <property type="entry name" value="NAD(P)-bd_dom_sf"/>
</dbReference>
<dbReference type="Proteomes" id="UP000184330">
    <property type="component" value="Unassembled WGS sequence"/>
</dbReference>
<keyword evidence="4" id="KW-1185">Reference proteome</keyword>
<evidence type="ECO:0000313" key="4">
    <source>
        <dbReference type="Proteomes" id="UP000184330"/>
    </source>
</evidence>
<reference evidence="3 4" key="1">
    <citation type="submission" date="2016-03" db="EMBL/GenBank/DDBJ databases">
        <authorList>
            <person name="Ploux O."/>
        </authorList>
    </citation>
    <scope>NUCLEOTIDE SEQUENCE [LARGE SCALE GENOMIC DNA]</scope>
    <source>
        <strain evidence="3 4">UAMH 11012</strain>
    </source>
</reference>
<proteinExistence type="inferred from homology"/>
<dbReference type="PANTHER" id="PTHR44196">
    <property type="entry name" value="DEHYDROGENASE/REDUCTASE SDR FAMILY MEMBER 7B"/>
    <property type="match status" value="1"/>
</dbReference>
<protein>
    <submittedName>
        <fullName evidence="3">Related to dehydrogenase</fullName>
    </submittedName>
</protein>
<gene>
    <name evidence="3" type="ORF">PAC_03178</name>
</gene>
<dbReference type="SUPFAM" id="SSF51735">
    <property type="entry name" value="NAD(P)-binding Rossmann-fold domains"/>
    <property type="match status" value="1"/>
</dbReference>
<evidence type="ECO:0000256" key="2">
    <source>
        <dbReference type="ARBA" id="ARBA00023002"/>
    </source>
</evidence>
<dbReference type="STRING" id="576137.A0A1L7WKL5"/>
<dbReference type="OrthoDB" id="37659at2759"/>
<dbReference type="Gene3D" id="3.40.50.720">
    <property type="entry name" value="NAD(P)-binding Rossmann-like Domain"/>
    <property type="match status" value="1"/>
</dbReference>
<dbReference type="AlphaFoldDB" id="A0A1L7WKL5"/>
<sequence length="259" mass="28337">MTSNIDTILLLGATSGIGEAFAHYFYSKGKRVIAAGRRLDRLNALKSQLPGLETFQIDVEDIPNIESRLNELFKTYPDLDSVFVLAGIMSLGQFTDASTTSTQGIVSEVTTNLIAPMVIARTVVPHLLSLKRQTTFITVTSGLAYVPLPFYPVYDATKSGVHTFTVVLRTQLAGTNVNVIEVAPPYVDTELDTKFREKQNEIEGGKGHPPMPLKDYMDVTTKQLEEGKDKELATGFSAMGVIAWRGAFQPILDQFGFAG</sequence>
<keyword evidence="2" id="KW-0560">Oxidoreductase</keyword>
<dbReference type="PRINTS" id="PR00081">
    <property type="entry name" value="GDHRDH"/>
</dbReference>